<organism evidence="8 9">
    <name type="scientific">Ancylobacter mangrovi</name>
    <dbReference type="NCBI Taxonomy" id="2972472"/>
    <lineage>
        <taxon>Bacteria</taxon>
        <taxon>Pseudomonadati</taxon>
        <taxon>Pseudomonadota</taxon>
        <taxon>Alphaproteobacteria</taxon>
        <taxon>Hyphomicrobiales</taxon>
        <taxon>Xanthobacteraceae</taxon>
        <taxon>Ancylobacter</taxon>
    </lineage>
</organism>
<protein>
    <submittedName>
        <fullName evidence="8">ABC transporter substrate-binding protein</fullName>
    </submittedName>
</protein>
<evidence type="ECO:0000256" key="4">
    <source>
        <dbReference type="RuleBase" id="RU003744"/>
    </source>
</evidence>
<comment type="subcellular location">
    <subcellularLocation>
        <location evidence="1">Cell envelope</location>
    </subcellularLocation>
</comment>
<evidence type="ECO:0000313" key="8">
    <source>
        <dbReference type="EMBL" id="MCS0494771.1"/>
    </source>
</evidence>
<dbReference type="InterPro" id="IPR018313">
    <property type="entry name" value="SBP_3_CS"/>
</dbReference>
<name>A0A9X2P9Z2_9HYPH</name>
<gene>
    <name evidence="8" type="ORF">NVS89_06645</name>
</gene>
<dbReference type="PANTHER" id="PTHR35936">
    <property type="entry name" value="MEMBRANE-BOUND LYTIC MUREIN TRANSGLYCOSYLASE F"/>
    <property type="match status" value="1"/>
</dbReference>
<dbReference type="SMART" id="SM00062">
    <property type="entry name" value="PBPb"/>
    <property type="match status" value="1"/>
</dbReference>
<dbReference type="SMART" id="SM00079">
    <property type="entry name" value="PBPe"/>
    <property type="match status" value="1"/>
</dbReference>
<proteinExistence type="inferred from homology"/>
<dbReference type="Pfam" id="PF00497">
    <property type="entry name" value="SBP_bac_3"/>
    <property type="match status" value="1"/>
</dbReference>
<feature type="domain" description="Ionotropic glutamate receptor C-terminal" evidence="7">
    <location>
        <begin position="35"/>
        <end position="256"/>
    </location>
</feature>
<dbReference type="PROSITE" id="PS01039">
    <property type="entry name" value="SBP_BACTERIAL_3"/>
    <property type="match status" value="1"/>
</dbReference>
<dbReference type="GO" id="GO:0015276">
    <property type="term" value="F:ligand-gated monoatomic ion channel activity"/>
    <property type="evidence" value="ECO:0007669"/>
    <property type="project" value="InterPro"/>
</dbReference>
<feature type="domain" description="Solute-binding protein family 3/N-terminal" evidence="6">
    <location>
        <begin position="35"/>
        <end position="257"/>
    </location>
</feature>
<reference evidence="8" key="1">
    <citation type="submission" date="2022-08" db="EMBL/GenBank/DDBJ databases">
        <authorList>
            <person name="Li F."/>
        </authorList>
    </citation>
    <scope>NUCLEOTIDE SEQUENCE</scope>
    <source>
        <strain evidence="8">MQZ15Z-1</strain>
    </source>
</reference>
<dbReference type="Proteomes" id="UP001151088">
    <property type="component" value="Unassembled WGS sequence"/>
</dbReference>
<evidence type="ECO:0000256" key="1">
    <source>
        <dbReference type="ARBA" id="ARBA00004196"/>
    </source>
</evidence>
<evidence type="ECO:0000256" key="2">
    <source>
        <dbReference type="ARBA" id="ARBA00010333"/>
    </source>
</evidence>
<dbReference type="GO" id="GO:0016020">
    <property type="term" value="C:membrane"/>
    <property type="evidence" value="ECO:0007669"/>
    <property type="project" value="InterPro"/>
</dbReference>
<dbReference type="InterPro" id="IPR001320">
    <property type="entry name" value="Iontro_rcpt_C"/>
</dbReference>
<dbReference type="PANTHER" id="PTHR35936:SF17">
    <property type="entry name" value="ARGININE-BINDING EXTRACELLULAR PROTEIN ARTP"/>
    <property type="match status" value="1"/>
</dbReference>
<dbReference type="RefSeq" id="WP_258731809.1">
    <property type="nucleotide sequence ID" value="NZ_JANTHZ010000002.1"/>
</dbReference>
<dbReference type="InterPro" id="IPR001638">
    <property type="entry name" value="Solute-binding_3/MltF_N"/>
</dbReference>
<dbReference type="Gene3D" id="3.40.190.10">
    <property type="entry name" value="Periplasmic binding protein-like II"/>
    <property type="match status" value="2"/>
</dbReference>
<evidence type="ECO:0000256" key="5">
    <source>
        <dbReference type="SAM" id="SignalP"/>
    </source>
</evidence>
<sequence>MKPDILLKAASLAVAAFIGIQALPSRAAAQEAFTSLKVGADPDYRPISFTDESGKLVGFDVDFATALGKHMGVPVDYQGMAWDGIIPALQAKKIDAITSIVVTDERKKVVDFSDPIMKQTIIGVVRADSKNTDLTAADLSKLKVGVMGNTSAATALSKIGGVEPASYNTVVDAYNDLLLGRIDVVAVESVNGSYIVATKYPDKLKVVAKPLTPDVKLNAVALRKGDAAGLAQVNKAIAEMKKDGTMEKIAMKWFGNTSVLP</sequence>
<dbReference type="EMBL" id="JANTHZ010000002">
    <property type="protein sequence ID" value="MCS0494771.1"/>
    <property type="molecule type" value="Genomic_DNA"/>
</dbReference>
<feature type="chain" id="PRO_5040883504" evidence="5">
    <location>
        <begin position="28"/>
        <end position="261"/>
    </location>
</feature>
<feature type="signal peptide" evidence="5">
    <location>
        <begin position="1"/>
        <end position="27"/>
    </location>
</feature>
<evidence type="ECO:0000256" key="3">
    <source>
        <dbReference type="ARBA" id="ARBA00022729"/>
    </source>
</evidence>
<keyword evidence="3 5" id="KW-0732">Signal</keyword>
<dbReference type="SUPFAM" id="SSF53850">
    <property type="entry name" value="Periplasmic binding protein-like II"/>
    <property type="match status" value="1"/>
</dbReference>
<comment type="caution">
    <text evidence="8">The sequence shown here is derived from an EMBL/GenBank/DDBJ whole genome shotgun (WGS) entry which is preliminary data.</text>
</comment>
<dbReference type="GO" id="GO:0030313">
    <property type="term" value="C:cell envelope"/>
    <property type="evidence" value="ECO:0007669"/>
    <property type="project" value="UniProtKB-SubCell"/>
</dbReference>
<accession>A0A9X2P9Z2</accession>
<comment type="similarity">
    <text evidence="2 4">Belongs to the bacterial solute-binding protein 3 family.</text>
</comment>
<evidence type="ECO:0000259" key="6">
    <source>
        <dbReference type="SMART" id="SM00062"/>
    </source>
</evidence>
<keyword evidence="9" id="KW-1185">Reference proteome</keyword>
<dbReference type="AlphaFoldDB" id="A0A9X2P9Z2"/>
<dbReference type="CDD" id="cd13530">
    <property type="entry name" value="PBP2_peptides_like"/>
    <property type="match status" value="1"/>
</dbReference>
<evidence type="ECO:0000313" key="9">
    <source>
        <dbReference type="Proteomes" id="UP001151088"/>
    </source>
</evidence>
<evidence type="ECO:0000259" key="7">
    <source>
        <dbReference type="SMART" id="SM00079"/>
    </source>
</evidence>